<reference evidence="2 3" key="1">
    <citation type="journal article" date="2017" name="Int. J. Syst. Evol. Microbiol.">
        <title>Mycobacterium talmoniae sp. nov., a slowly growing mycobacterium isolated from human respiratory samples.</title>
        <authorList>
            <person name="Davidson R.M."/>
            <person name="DeGroote M.A."/>
            <person name="Marola J.L."/>
            <person name="Buss S."/>
            <person name="Jones V."/>
            <person name="McNeil M.R."/>
            <person name="Freifeld A.G."/>
            <person name="Elaine Epperson L."/>
            <person name="Hasan N.A."/>
            <person name="Jackson M."/>
            <person name="Iwen P.C."/>
            <person name="Salfinger M."/>
            <person name="Strong M."/>
        </authorList>
    </citation>
    <scope>NUCLEOTIDE SEQUENCE [LARGE SCALE GENOMIC DNA]</scope>
    <source>
        <strain evidence="2 3">ATCC BAA-2683</strain>
    </source>
</reference>
<feature type="compositionally biased region" description="Polar residues" evidence="1">
    <location>
        <begin position="206"/>
        <end position="221"/>
    </location>
</feature>
<feature type="compositionally biased region" description="Low complexity" evidence="1">
    <location>
        <begin position="286"/>
        <end position="301"/>
    </location>
</feature>
<feature type="compositionally biased region" description="Low complexity" evidence="1">
    <location>
        <begin position="222"/>
        <end position="238"/>
    </location>
</feature>
<feature type="region of interest" description="Disordered" evidence="1">
    <location>
        <begin position="286"/>
        <end position="325"/>
    </location>
</feature>
<dbReference type="Proteomes" id="UP000238296">
    <property type="component" value="Unassembled WGS sequence"/>
</dbReference>
<protein>
    <submittedName>
        <fullName evidence="2">Uncharacterized protein</fullName>
    </submittedName>
</protein>
<accession>A0A2S8BKN9</accession>
<evidence type="ECO:0000313" key="3">
    <source>
        <dbReference type="Proteomes" id="UP000238296"/>
    </source>
</evidence>
<dbReference type="AlphaFoldDB" id="A0A2S8BKN9"/>
<organism evidence="2 3">
    <name type="scientific">Mycobacterium talmoniae</name>
    <dbReference type="NCBI Taxonomy" id="1858794"/>
    <lineage>
        <taxon>Bacteria</taxon>
        <taxon>Bacillati</taxon>
        <taxon>Actinomycetota</taxon>
        <taxon>Actinomycetes</taxon>
        <taxon>Mycobacteriales</taxon>
        <taxon>Mycobacteriaceae</taxon>
        <taxon>Mycobacterium</taxon>
    </lineage>
</organism>
<gene>
    <name evidence="2" type="ORF">C1Y40_02622</name>
</gene>
<evidence type="ECO:0000256" key="1">
    <source>
        <dbReference type="SAM" id="MobiDB-lite"/>
    </source>
</evidence>
<proteinExistence type="predicted"/>
<feature type="region of interest" description="Disordered" evidence="1">
    <location>
        <begin position="206"/>
        <end position="248"/>
    </location>
</feature>
<dbReference type="EMBL" id="PPEA01000377">
    <property type="protein sequence ID" value="PQM47188.1"/>
    <property type="molecule type" value="Genomic_DNA"/>
</dbReference>
<sequence>MSASATGISEILPRLSMSAISTRSLSPTLTTSSTLAIRLPLPSLEMCTSPSRPGSSDTNAPKSVVLTTVPRNRSPILGSCGLAMALILSIAACADGPSVAPTNTVPSSSMEICAPVSSVIALMILPLGPITSPILSTGTLIVVTRGAYGLISSGASMASAITSRMVSRASLAWLSAPASTLDGMPSSLVSSCSAVTKSLVPATLKSMSPNASSAPRMSVSATNRRSTLPSTSTSSDTRPIAIPATGAFSGTPALSSANVDAHTEPIEVDPLEPNASDTCRMAYGNSSTLGSTGTSARSASAPCPISRRLGEPTRPVSPVEYGGKL</sequence>
<name>A0A2S8BKN9_9MYCO</name>
<comment type="caution">
    <text evidence="2">The sequence shown here is derived from an EMBL/GenBank/DDBJ whole genome shotgun (WGS) entry which is preliminary data.</text>
</comment>
<evidence type="ECO:0000313" key="2">
    <source>
        <dbReference type="EMBL" id="PQM47188.1"/>
    </source>
</evidence>